<dbReference type="NCBIfam" id="TIGR02532">
    <property type="entry name" value="IV_pilin_GFxxxE"/>
    <property type="match status" value="1"/>
</dbReference>
<evidence type="ECO:0000256" key="2">
    <source>
        <dbReference type="ARBA" id="ARBA00022481"/>
    </source>
</evidence>
<evidence type="ECO:0000313" key="9">
    <source>
        <dbReference type="Proteomes" id="UP000004018"/>
    </source>
</evidence>
<comment type="caution">
    <text evidence="8">The sequence shown here is derived from an EMBL/GenBank/DDBJ whole genome shotgun (WGS) entry which is preliminary data.</text>
</comment>
<gene>
    <name evidence="8" type="ORF">HMPREF1039_0074</name>
</gene>
<evidence type="ECO:0000256" key="6">
    <source>
        <dbReference type="SAM" id="Phobius"/>
    </source>
</evidence>
<keyword evidence="2" id="KW-0488">Methylation</keyword>
<dbReference type="EMBL" id="AFIJ01000008">
    <property type="protein sequence ID" value="EGL41932.1"/>
    <property type="molecule type" value="Genomic_DNA"/>
</dbReference>
<keyword evidence="9" id="KW-1185">Reference proteome</keyword>
<dbReference type="PRINTS" id="PR00813">
    <property type="entry name" value="BCTERIALGSPG"/>
</dbReference>
<dbReference type="InterPro" id="IPR000983">
    <property type="entry name" value="Bac_GSPG_pilin"/>
</dbReference>
<dbReference type="InterPro" id="IPR045584">
    <property type="entry name" value="Pilin-like"/>
</dbReference>
<evidence type="ECO:0000259" key="7">
    <source>
        <dbReference type="Pfam" id="PF08334"/>
    </source>
</evidence>
<feature type="domain" description="Type II secretion system protein GspG C-terminal" evidence="7">
    <location>
        <begin position="46"/>
        <end position="127"/>
    </location>
</feature>
<dbReference type="PANTHER" id="PTHR30093">
    <property type="entry name" value="GENERAL SECRETION PATHWAY PROTEIN G"/>
    <property type="match status" value="1"/>
</dbReference>
<evidence type="ECO:0000256" key="5">
    <source>
        <dbReference type="ARBA" id="ARBA00023136"/>
    </source>
</evidence>
<dbReference type="Pfam" id="PF08334">
    <property type="entry name" value="T2SSG"/>
    <property type="match status" value="1"/>
</dbReference>
<keyword evidence="5 6" id="KW-0472">Membrane</keyword>
<dbReference type="Pfam" id="PF07963">
    <property type="entry name" value="N_methyl"/>
    <property type="match status" value="1"/>
</dbReference>
<proteinExistence type="predicted"/>
<dbReference type="InterPro" id="IPR012902">
    <property type="entry name" value="N_methyl_site"/>
</dbReference>
<keyword evidence="4 6" id="KW-1133">Transmembrane helix</keyword>
<organism evidence="8 9">
    <name type="scientific">Megasphaera lornae</name>
    <dbReference type="NCBI Taxonomy" id="1000568"/>
    <lineage>
        <taxon>Bacteria</taxon>
        <taxon>Bacillati</taxon>
        <taxon>Bacillota</taxon>
        <taxon>Negativicutes</taxon>
        <taxon>Veillonellales</taxon>
        <taxon>Veillonellaceae</taxon>
        <taxon>Megasphaera</taxon>
    </lineage>
</organism>
<evidence type="ECO:0000256" key="1">
    <source>
        <dbReference type="ARBA" id="ARBA00004167"/>
    </source>
</evidence>
<dbReference type="InterPro" id="IPR013545">
    <property type="entry name" value="T2SS_protein-GspG_C"/>
</dbReference>
<feature type="transmembrane region" description="Helical" evidence="6">
    <location>
        <begin position="21"/>
        <end position="39"/>
    </location>
</feature>
<keyword evidence="3 6" id="KW-0812">Transmembrane</keyword>
<dbReference type="Gene3D" id="3.30.700.10">
    <property type="entry name" value="Glycoprotein, Type 4 Pilin"/>
    <property type="match status" value="1"/>
</dbReference>
<dbReference type="Proteomes" id="UP000004018">
    <property type="component" value="Unassembled WGS sequence"/>
</dbReference>
<comment type="subcellular location">
    <subcellularLocation>
        <location evidence="1">Membrane</location>
        <topology evidence="1">Single-pass membrane protein</topology>
    </subcellularLocation>
</comment>
<evidence type="ECO:0000313" key="8">
    <source>
        <dbReference type="EMBL" id="EGL41932.1"/>
    </source>
</evidence>
<evidence type="ECO:0000256" key="4">
    <source>
        <dbReference type="ARBA" id="ARBA00022989"/>
    </source>
</evidence>
<dbReference type="PANTHER" id="PTHR30093:SF44">
    <property type="entry name" value="TYPE II SECRETION SYSTEM CORE PROTEIN G"/>
    <property type="match status" value="1"/>
</dbReference>
<sequence length="135" mass="14865">MMCFMRQCSARKKRVRNGFTLLEMLIVVSIIMVLATIAIPKFSSAGKTAKIAKIQADIHTVSNAAALYELENGKYPSDVATLLKKDKTGKTYLQTEPKLPDGSSYKIREDGIVSGTYDNKVYSTGSQEPVRMPGQ</sequence>
<dbReference type="SUPFAM" id="SSF54523">
    <property type="entry name" value="Pili subunits"/>
    <property type="match status" value="1"/>
</dbReference>
<reference evidence="8 9" key="1">
    <citation type="submission" date="2011-04" db="EMBL/GenBank/DDBJ databases">
        <authorList>
            <person name="Harkins D.M."/>
            <person name="Madupu R."/>
            <person name="Durkin A.S."/>
            <person name="Torralba M."/>
            <person name="Methe B."/>
            <person name="Sutton G.G."/>
            <person name="Nelson K.E."/>
        </authorList>
    </citation>
    <scope>NUCLEOTIDE SEQUENCE [LARGE SCALE GENOMIC DNA]</scope>
    <source>
        <strain evidence="8 9">UPII 199-6</strain>
    </source>
</reference>
<name>A0ABN0D1C4_9FIRM</name>
<accession>A0ABN0D1C4</accession>
<evidence type="ECO:0000256" key="3">
    <source>
        <dbReference type="ARBA" id="ARBA00022692"/>
    </source>
</evidence>
<protein>
    <submittedName>
        <fullName evidence="8">General secretion pathway protein G</fullName>
    </submittedName>
</protein>
<dbReference type="RefSeq" id="WP_007390722.1">
    <property type="nucleotide sequence ID" value="NZ_AFIJ01000008.1"/>
</dbReference>